<sequence>MSLQGAAEYVIHVVIDEAEISHVLVDLTTVHAHQLALLTPPAVGLPRTPTLRYFERK</sequence>
<organism evidence="1 2">
    <name type="scientific">Paraburkholderia humisilvae</name>
    <dbReference type="NCBI Taxonomy" id="627669"/>
    <lineage>
        <taxon>Bacteria</taxon>
        <taxon>Pseudomonadati</taxon>
        <taxon>Pseudomonadota</taxon>
        <taxon>Betaproteobacteria</taxon>
        <taxon>Burkholderiales</taxon>
        <taxon>Burkholderiaceae</taxon>
        <taxon>Paraburkholderia</taxon>
    </lineage>
</organism>
<dbReference type="EMBL" id="CADIKH010000087">
    <property type="protein sequence ID" value="CAB3773828.1"/>
    <property type="molecule type" value="Genomic_DNA"/>
</dbReference>
<evidence type="ECO:0000313" key="1">
    <source>
        <dbReference type="EMBL" id="CAB3773828.1"/>
    </source>
</evidence>
<protein>
    <submittedName>
        <fullName evidence="1">Uncharacterized protein</fullName>
    </submittedName>
</protein>
<keyword evidence="2" id="KW-1185">Reference proteome</keyword>
<dbReference type="AlphaFoldDB" id="A0A6J5F4U3"/>
<proteinExistence type="predicted"/>
<accession>A0A6J5F4U3</accession>
<dbReference type="Proteomes" id="UP000494363">
    <property type="component" value="Unassembled WGS sequence"/>
</dbReference>
<reference evidence="1 2" key="1">
    <citation type="submission" date="2020-04" db="EMBL/GenBank/DDBJ databases">
        <authorList>
            <person name="De Canck E."/>
        </authorList>
    </citation>
    <scope>NUCLEOTIDE SEQUENCE [LARGE SCALE GENOMIC DNA]</scope>
    <source>
        <strain evidence="1 2">LMG 29542</strain>
    </source>
</reference>
<evidence type="ECO:0000313" key="2">
    <source>
        <dbReference type="Proteomes" id="UP000494363"/>
    </source>
</evidence>
<gene>
    <name evidence="1" type="ORF">LMG29542_07455</name>
</gene>
<name>A0A6J5F4U3_9BURK</name>